<evidence type="ECO:0000256" key="1">
    <source>
        <dbReference type="SAM" id="MobiDB-lite"/>
    </source>
</evidence>
<reference evidence="2 3" key="1">
    <citation type="submission" date="2023-10" db="EMBL/GenBank/DDBJ databases">
        <title>Draft genome sequence of Xylaria bambusicola isolate GMP-LS, the root and basal stem rot pathogen of sugarcane in Indonesia.</title>
        <authorList>
            <person name="Selvaraj P."/>
            <person name="Muralishankar V."/>
            <person name="Muruganantham S."/>
            <person name="Sp S."/>
            <person name="Haryani S."/>
            <person name="Lau K.J.X."/>
            <person name="Naqvi N.I."/>
        </authorList>
    </citation>
    <scope>NUCLEOTIDE SEQUENCE [LARGE SCALE GENOMIC DNA]</scope>
    <source>
        <strain evidence="2">GMP-LS</strain>
    </source>
</reference>
<comment type="caution">
    <text evidence="2">The sequence shown here is derived from an EMBL/GenBank/DDBJ whole genome shotgun (WGS) entry which is preliminary data.</text>
</comment>
<feature type="compositionally biased region" description="Basic and acidic residues" evidence="1">
    <location>
        <begin position="36"/>
        <end position="47"/>
    </location>
</feature>
<sequence>MTLFADYKCLRAAKSMKNFQQPRPGIMPSPILEEIDSSHTGDNETRDGSAVLAPTGILTLARPSGGRLALSPVITSPLTPNLNFTGAIRGENRSSGRLFRGVSFTSGCVLMIHSTLKLY</sequence>
<accession>A0AAN7UIP7</accession>
<evidence type="ECO:0000313" key="3">
    <source>
        <dbReference type="Proteomes" id="UP001305414"/>
    </source>
</evidence>
<dbReference type="AlphaFoldDB" id="A0AAN7UIP7"/>
<name>A0AAN7UIP7_9PEZI</name>
<evidence type="ECO:0000313" key="2">
    <source>
        <dbReference type="EMBL" id="KAK5633205.1"/>
    </source>
</evidence>
<protein>
    <submittedName>
        <fullName evidence="2">Uncharacterized protein</fullName>
    </submittedName>
</protein>
<dbReference type="EMBL" id="JAWHQM010000030">
    <property type="protein sequence ID" value="KAK5633205.1"/>
    <property type="molecule type" value="Genomic_DNA"/>
</dbReference>
<keyword evidence="3" id="KW-1185">Reference proteome</keyword>
<dbReference type="Proteomes" id="UP001305414">
    <property type="component" value="Unassembled WGS sequence"/>
</dbReference>
<organism evidence="2 3">
    <name type="scientific">Xylaria bambusicola</name>
    <dbReference type="NCBI Taxonomy" id="326684"/>
    <lineage>
        <taxon>Eukaryota</taxon>
        <taxon>Fungi</taxon>
        <taxon>Dikarya</taxon>
        <taxon>Ascomycota</taxon>
        <taxon>Pezizomycotina</taxon>
        <taxon>Sordariomycetes</taxon>
        <taxon>Xylariomycetidae</taxon>
        <taxon>Xylariales</taxon>
        <taxon>Xylariaceae</taxon>
        <taxon>Xylaria</taxon>
    </lineage>
</organism>
<feature type="region of interest" description="Disordered" evidence="1">
    <location>
        <begin position="21"/>
        <end position="48"/>
    </location>
</feature>
<gene>
    <name evidence="2" type="ORF">RRF57_008919</name>
</gene>
<proteinExistence type="predicted"/>